<evidence type="ECO:0000313" key="4">
    <source>
        <dbReference type="Proteomes" id="UP001432027"/>
    </source>
</evidence>
<keyword evidence="1" id="KW-0694">RNA-binding</keyword>
<dbReference type="EMBL" id="BTSX01000006">
    <property type="protein sequence ID" value="GMT04709.1"/>
    <property type="molecule type" value="Genomic_DNA"/>
</dbReference>
<dbReference type="InterPro" id="IPR000504">
    <property type="entry name" value="RRM_dom"/>
</dbReference>
<protein>
    <recommendedName>
        <fullName evidence="2">RRM domain-containing protein</fullName>
    </recommendedName>
</protein>
<name>A0AAV5UE96_9BILA</name>
<comment type="caution">
    <text evidence="3">The sequence shown here is derived from an EMBL/GenBank/DDBJ whole genome shotgun (WGS) entry which is preliminary data.</text>
</comment>
<dbReference type="SUPFAM" id="SSF54928">
    <property type="entry name" value="RNA-binding domain, RBD"/>
    <property type="match status" value="1"/>
</dbReference>
<sequence length="95" mass="11361">ASYEEDARSIIVFKFSQTATVEKLKEYFEKFAKVEDVQLTLKNHKPIQYALIRFQKLSDVNRVFANKNKDKDPHKLDGWRMAVFRYLKRPPNVRK</sequence>
<dbReference type="PROSITE" id="PS50102">
    <property type="entry name" value="RRM"/>
    <property type="match status" value="1"/>
</dbReference>
<dbReference type="Proteomes" id="UP001432027">
    <property type="component" value="Unassembled WGS sequence"/>
</dbReference>
<proteinExistence type="predicted"/>
<dbReference type="GO" id="GO:0003723">
    <property type="term" value="F:RNA binding"/>
    <property type="evidence" value="ECO:0007669"/>
    <property type="project" value="UniProtKB-UniRule"/>
</dbReference>
<dbReference type="SMART" id="SM00360">
    <property type="entry name" value="RRM"/>
    <property type="match status" value="1"/>
</dbReference>
<accession>A0AAV5UE96</accession>
<dbReference type="AlphaFoldDB" id="A0AAV5UE96"/>
<organism evidence="3 4">
    <name type="scientific">Pristionchus entomophagus</name>
    <dbReference type="NCBI Taxonomy" id="358040"/>
    <lineage>
        <taxon>Eukaryota</taxon>
        <taxon>Metazoa</taxon>
        <taxon>Ecdysozoa</taxon>
        <taxon>Nematoda</taxon>
        <taxon>Chromadorea</taxon>
        <taxon>Rhabditida</taxon>
        <taxon>Rhabditina</taxon>
        <taxon>Diplogasteromorpha</taxon>
        <taxon>Diplogasteroidea</taxon>
        <taxon>Neodiplogasteridae</taxon>
        <taxon>Pristionchus</taxon>
    </lineage>
</organism>
<evidence type="ECO:0000313" key="3">
    <source>
        <dbReference type="EMBL" id="GMT04709.1"/>
    </source>
</evidence>
<dbReference type="InterPro" id="IPR035979">
    <property type="entry name" value="RBD_domain_sf"/>
</dbReference>
<dbReference type="InterPro" id="IPR012677">
    <property type="entry name" value="Nucleotide-bd_a/b_plait_sf"/>
</dbReference>
<evidence type="ECO:0000259" key="2">
    <source>
        <dbReference type="PROSITE" id="PS50102"/>
    </source>
</evidence>
<reference evidence="3" key="1">
    <citation type="submission" date="2023-10" db="EMBL/GenBank/DDBJ databases">
        <title>Genome assembly of Pristionchus species.</title>
        <authorList>
            <person name="Yoshida K."/>
            <person name="Sommer R.J."/>
        </authorList>
    </citation>
    <scope>NUCLEOTIDE SEQUENCE</scope>
    <source>
        <strain evidence="3">RS0144</strain>
    </source>
</reference>
<dbReference type="Pfam" id="PF00076">
    <property type="entry name" value="RRM_1"/>
    <property type="match status" value="1"/>
</dbReference>
<feature type="non-terminal residue" evidence="3">
    <location>
        <position position="1"/>
    </location>
</feature>
<dbReference type="Gene3D" id="3.30.70.330">
    <property type="match status" value="1"/>
</dbReference>
<dbReference type="CDD" id="cd00590">
    <property type="entry name" value="RRM_SF"/>
    <property type="match status" value="1"/>
</dbReference>
<feature type="domain" description="RRM" evidence="2">
    <location>
        <begin position="8"/>
        <end position="95"/>
    </location>
</feature>
<gene>
    <name evidence="3" type="ORF">PENTCL1PPCAC_26883</name>
</gene>
<evidence type="ECO:0000256" key="1">
    <source>
        <dbReference type="PROSITE-ProRule" id="PRU00176"/>
    </source>
</evidence>
<keyword evidence="4" id="KW-1185">Reference proteome</keyword>